<dbReference type="KEGG" id="rul:UC8_17340"/>
<keyword evidence="4" id="KW-0862">Zinc</keyword>
<evidence type="ECO:0000256" key="1">
    <source>
        <dbReference type="ARBA" id="ARBA00001947"/>
    </source>
</evidence>
<evidence type="ECO:0000256" key="2">
    <source>
        <dbReference type="ARBA" id="ARBA00022723"/>
    </source>
</evidence>
<dbReference type="OrthoDB" id="9801445at2"/>
<dbReference type="GO" id="GO:0046872">
    <property type="term" value="F:metal ion binding"/>
    <property type="evidence" value="ECO:0007669"/>
    <property type="project" value="UniProtKB-KW"/>
</dbReference>
<comment type="cofactor">
    <cofactor evidence="1">
        <name>Zn(2+)</name>
        <dbReference type="ChEBI" id="CHEBI:29105"/>
    </cofactor>
</comment>
<dbReference type="InterPro" id="IPR003785">
    <property type="entry name" value="Creatininase/forma_Hydrolase"/>
</dbReference>
<name>A0A5B9QRP8_9BACT</name>
<dbReference type="AlphaFoldDB" id="A0A5B9QRP8"/>
<dbReference type="GO" id="GO:0016811">
    <property type="term" value="F:hydrolase activity, acting on carbon-nitrogen (but not peptide) bonds, in linear amides"/>
    <property type="evidence" value="ECO:0007669"/>
    <property type="project" value="TreeGrafter"/>
</dbReference>
<dbReference type="PANTHER" id="PTHR35005:SF1">
    <property type="entry name" value="2-AMINO-5-FORMYLAMINO-6-RIBOSYLAMINOPYRIMIDIN-4(3H)-ONE 5'-MONOPHOSPHATE DEFORMYLASE"/>
    <property type="match status" value="1"/>
</dbReference>
<evidence type="ECO:0000313" key="6">
    <source>
        <dbReference type="EMBL" id="QEG39736.1"/>
    </source>
</evidence>
<dbReference type="PANTHER" id="PTHR35005">
    <property type="entry name" value="3-DEHYDRO-SCYLLO-INOSOSE HYDROLASE"/>
    <property type="match status" value="1"/>
</dbReference>
<dbReference type="Proteomes" id="UP000325286">
    <property type="component" value="Chromosome"/>
</dbReference>
<evidence type="ECO:0000256" key="4">
    <source>
        <dbReference type="ARBA" id="ARBA00022833"/>
    </source>
</evidence>
<protein>
    <submittedName>
        <fullName evidence="6">Creatinine amidohydrolase</fullName>
    </submittedName>
</protein>
<organism evidence="6 7">
    <name type="scientific">Roseimaritima ulvae</name>
    <dbReference type="NCBI Taxonomy" id="980254"/>
    <lineage>
        <taxon>Bacteria</taxon>
        <taxon>Pseudomonadati</taxon>
        <taxon>Planctomycetota</taxon>
        <taxon>Planctomycetia</taxon>
        <taxon>Pirellulales</taxon>
        <taxon>Pirellulaceae</taxon>
        <taxon>Roseimaritima</taxon>
    </lineage>
</organism>
<dbReference type="InterPro" id="IPR024087">
    <property type="entry name" value="Creatininase-like_sf"/>
</dbReference>
<dbReference type="EMBL" id="CP042914">
    <property type="protein sequence ID" value="QEG39736.1"/>
    <property type="molecule type" value="Genomic_DNA"/>
</dbReference>
<keyword evidence="3 6" id="KW-0378">Hydrolase</keyword>
<gene>
    <name evidence="6" type="ORF">UC8_17340</name>
</gene>
<proteinExistence type="inferred from homology"/>
<reference evidence="6 7" key="1">
    <citation type="submission" date="2019-08" db="EMBL/GenBank/DDBJ databases">
        <title>Deep-cultivation of Planctomycetes and their phenomic and genomic characterization uncovers novel biology.</title>
        <authorList>
            <person name="Wiegand S."/>
            <person name="Jogler M."/>
            <person name="Boedeker C."/>
            <person name="Pinto D."/>
            <person name="Vollmers J."/>
            <person name="Rivas-Marin E."/>
            <person name="Kohn T."/>
            <person name="Peeters S.H."/>
            <person name="Heuer A."/>
            <person name="Rast P."/>
            <person name="Oberbeckmann S."/>
            <person name="Bunk B."/>
            <person name="Jeske O."/>
            <person name="Meyerdierks A."/>
            <person name="Storesund J.E."/>
            <person name="Kallscheuer N."/>
            <person name="Luecker S."/>
            <person name="Lage O.M."/>
            <person name="Pohl T."/>
            <person name="Merkel B.J."/>
            <person name="Hornburger P."/>
            <person name="Mueller R.-W."/>
            <person name="Bruemmer F."/>
            <person name="Labrenz M."/>
            <person name="Spormann A.M."/>
            <person name="Op den Camp H."/>
            <person name="Overmann J."/>
            <person name="Amann R."/>
            <person name="Jetten M.S.M."/>
            <person name="Mascher T."/>
            <person name="Medema M.H."/>
            <person name="Devos D.P."/>
            <person name="Kaster A.-K."/>
            <person name="Ovreas L."/>
            <person name="Rohde M."/>
            <person name="Galperin M.Y."/>
            <person name="Jogler C."/>
        </authorList>
    </citation>
    <scope>NUCLEOTIDE SEQUENCE [LARGE SCALE GENOMIC DNA]</scope>
    <source>
        <strain evidence="6 7">UC8</strain>
    </source>
</reference>
<evidence type="ECO:0000256" key="3">
    <source>
        <dbReference type="ARBA" id="ARBA00022801"/>
    </source>
</evidence>
<evidence type="ECO:0000256" key="5">
    <source>
        <dbReference type="ARBA" id="ARBA00024029"/>
    </source>
</evidence>
<dbReference type="Pfam" id="PF02633">
    <property type="entry name" value="Creatininase"/>
    <property type="match status" value="1"/>
</dbReference>
<evidence type="ECO:0000313" key="7">
    <source>
        <dbReference type="Proteomes" id="UP000325286"/>
    </source>
</evidence>
<keyword evidence="7" id="KW-1185">Reference proteome</keyword>
<dbReference type="SUPFAM" id="SSF102215">
    <property type="entry name" value="Creatininase"/>
    <property type="match status" value="1"/>
</dbReference>
<keyword evidence="2" id="KW-0479">Metal-binding</keyword>
<dbReference type="Gene3D" id="3.40.50.10310">
    <property type="entry name" value="Creatininase"/>
    <property type="match status" value="1"/>
</dbReference>
<accession>A0A5B9QRP8</accession>
<sequence length="261" mass="28888">MTNRPWLLEEATLEAVRSADYQVAVLPLGATEPHNTHLPYGTDTFEAQAIGKAVCRRAHELGARVVLLPTIPYGTETNMRKLPLAMNLQPSTVFTVLKDLIDSLTGSGIRKVLLLNSHGGNDLKPFLREIAGHTEAQLFLCDWFRMVGDRYAEIFDVPEDHAGEMETSLGLAYFSDLVVTDSDGRLRADDGAVRATRFTAVNEKWVSITRPWHLLTTQSGSGNPHAATAEKGRQVMELIVERLAPFLLELSDSELDADFPF</sequence>
<dbReference type="GO" id="GO:0009231">
    <property type="term" value="P:riboflavin biosynthetic process"/>
    <property type="evidence" value="ECO:0007669"/>
    <property type="project" value="TreeGrafter"/>
</dbReference>
<comment type="similarity">
    <text evidence="5">Belongs to the creatininase superfamily.</text>
</comment>
<dbReference type="RefSeq" id="WP_068132004.1">
    <property type="nucleotide sequence ID" value="NZ_CP042914.1"/>
</dbReference>